<proteinExistence type="predicted"/>
<gene>
    <name evidence="1" type="ORF">DW653_14375</name>
</gene>
<accession>A0A414R1L0</accession>
<reference evidence="1 2" key="1">
    <citation type="submission" date="2018-08" db="EMBL/GenBank/DDBJ databases">
        <title>A genome reference for cultivated species of the human gut microbiota.</title>
        <authorList>
            <person name="Zou Y."/>
            <person name="Xue W."/>
            <person name="Luo G."/>
        </authorList>
    </citation>
    <scope>NUCLEOTIDE SEQUENCE [LARGE SCALE GENOMIC DNA]</scope>
    <source>
        <strain evidence="1 2">AM23-23</strain>
    </source>
</reference>
<sequence>MQWHSPAIKQRSLEALRLQPLGRTSAVCFSMVLDFIQTIRGTPGKHDQLGIANKTRRQPITTTLGKLYV</sequence>
<dbReference type="AlphaFoldDB" id="A0A414R1L0"/>
<dbReference type="EMBL" id="QRHQ01000039">
    <property type="protein sequence ID" value="RHF86901.1"/>
    <property type="molecule type" value="Genomic_DNA"/>
</dbReference>
<evidence type="ECO:0000313" key="1">
    <source>
        <dbReference type="EMBL" id="RHF86901.1"/>
    </source>
</evidence>
<evidence type="ECO:0000313" key="2">
    <source>
        <dbReference type="Proteomes" id="UP000283485"/>
    </source>
</evidence>
<dbReference type="Proteomes" id="UP000283485">
    <property type="component" value="Unassembled WGS sequence"/>
</dbReference>
<organism evidence="1 2">
    <name type="scientific">Phocaeicola plebeius</name>
    <dbReference type="NCBI Taxonomy" id="310297"/>
    <lineage>
        <taxon>Bacteria</taxon>
        <taxon>Pseudomonadati</taxon>
        <taxon>Bacteroidota</taxon>
        <taxon>Bacteroidia</taxon>
        <taxon>Bacteroidales</taxon>
        <taxon>Bacteroidaceae</taxon>
        <taxon>Phocaeicola</taxon>
    </lineage>
</organism>
<feature type="non-terminal residue" evidence="1">
    <location>
        <position position="69"/>
    </location>
</feature>
<name>A0A414R1L0_9BACT</name>
<comment type="caution">
    <text evidence="1">The sequence shown here is derived from an EMBL/GenBank/DDBJ whole genome shotgun (WGS) entry which is preliminary data.</text>
</comment>
<protein>
    <submittedName>
        <fullName evidence="1">Uncharacterized protein</fullName>
    </submittedName>
</protein>